<gene>
    <name evidence="1" type="ORF">BDN72DRAFT_777569</name>
</gene>
<dbReference type="EMBL" id="ML208608">
    <property type="protein sequence ID" value="TFK62060.1"/>
    <property type="molecule type" value="Genomic_DNA"/>
</dbReference>
<proteinExistence type="predicted"/>
<feature type="non-terminal residue" evidence="1">
    <location>
        <position position="313"/>
    </location>
</feature>
<organism evidence="1 2">
    <name type="scientific">Pluteus cervinus</name>
    <dbReference type="NCBI Taxonomy" id="181527"/>
    <lineage>
        <taxon>Eukaryota</taxon>
        <taxon>Fungi</taxon>
        <taxon>Dikarya</taxon>
        <taxon>Basidiomycota</taxon>
        <taxon>Agaricomycotina</taxon>
        <taxon>Agaricomycetes</taxon>
        <taxon>Agaricomycetidae</taxon>
        <taxon>Agaricales</taxon>
        <taxon>Pluteineae</taxon>
        <taxon>Pluteaceae</taxon>
        <taxon>Pluteus</taxon>
    </lineage>
</organism>
<dbReference type="Proteomes" id="UP000308600">
    <property type="component" value="Unassembled WGS sequence"/>
</dbReference>
<protein>
    <submittedName>
        <fullName evidence="1">Uncharacterized protein</fullName>
    </submittedName>
</protein>
<sequence length="313" mass="35877">MDNKFGKCRARFPRLLVNETHVDEESHGLVLKKKEGWINTITPVLTYLLRCNTDVTSLKSGTATIGIVRYATDYITKSYLKTRVIFDTMRSMFARHSVYLSGDEPAHDKARSIMTKIVNGLTSKMEIGSPMASLYLLGNPDHYTSHNFTYIYWQRYVQEVSKAWPEEDEGGESLYEKLVLYKKGNKILGLSPVNDYVFRAKELEHLNLYDFVAQCERISNLDKEQVEEEAENPKEKIKFEVEICKADLEINTDDFPNGPGNPAPATYRFLSGHPFSNSQVLRVRPPSKHTIPNFVGATLPRKDRDVEYYAKTM</sequence>
<keyword evidence="2" id="KW-1185">Reference proteome</keyword>
<accession>A0ACD3A9H9</accession>
<reference evidence="1 2" key="1">
    <citation type="journal article" date="2019" name="Nat. Ecol. Evol.">
        <title>Megaphylogeny resolves global patterns of mushroom evolution.</title>
        <authorList>
            <person name="Varga T."/>
            <person name="Krizsan K."/>
            <person name="Foldi C."/>
            <person name="Dima B."/>
            <person name="Sanchez-Garcia M."/>
            <person name="Sanchez-Ramirez S."/>
            <person name="Szollosi G.J."/>
            <person name="Szarkandi J.G."/>
            <person name="Papp V."/>
            <person name="Albert L."/>
            <person name="Andreopoulos W."/>
            <person name="Angelini C."/>
            <person name="Antonin V."/>
            <person name="Barry K.W."/>
            <person name="Bougher N.L."/>
            <person name="Buchanan P."/>
            <person name="Buyck B."/>
            <person name="Bense V."/>
            <person name="Catcheside P."/>
            <person name="Chovatia M."/>
            <person name="Cooper J."/>
            <person name="Damon W."/>
            <person name="Desjardin D."/>
            <person name="Finy P."/>
            <person name="Geml J."/>
            <person name="Haridas S."/>
            <person name="Hughes K."/>
            <person name="Justo A."/>
            <person name="Karasinski D."/>
            <person name="Kautmanova I."/>
            <person name="Kiss B."/>
            <person name="Kocsube S."/>
            <person name="Kotiranta H."/>
            <person name="LaButti K.M."/>
            <person name="Lechner B.E."/>
            <person name="Liimatainen K."/>
            <person name="Lipzen A."/>
            <person name="Lukacs Z."/>
            <person name="Mihaltcheva S."/>
            <person name="Morgado L.N."/>
            <person name="Niskanen T."/>
            <person name="Noordeloos M.E."/>
            <person name="Ohm R.A."/>
            <person name="Ortiz-Santana B."/>
            <person name="Ovrebo C."/>
            <person name="Racz N."/>
            <person name="Riley R."/>
            <person name="Savchenko A."/>
            <person name="Shiryaev A."/>
            <person name="Soop K."/>
            <person name="Spirin V."/>
            <person name="Szebenyi C."/>
            <person name="Tomsovsky M."/>
            <person name="Tulloss R.E."/>
            <person name="Uehling J."/>
            <person name="Grigoriev I.V."/>
            <person name="Vagvolgyi C."/>
            <person name="Papp T."/>
            <person name="Martin F.M."/>
            <person name="Miettinen O."/>
            <person name="Hibbett D.S."/>
            <person name="Nagy L.G."/>
        </authorList>
    </citation>
    <scope>NUCLEOTIDE SEQUENCE [LARGE SCALE GENOMIC DNA]</scope>
    <source>
        <strain evidence="1 2">NL-1719</strain>
    </source>
</reference>
<evidence type="ECO:0000313" key="1">
    <source>
        <dbReference type="EMBL" id="TFK62060.1"/>
    </source>
</evidence>
<name>A0ACD3A9H9_9AGAR</name>
<evidence type="ECO:0000313" key="2">
    <source>
        <dbReference type="Proteomes" id="UP000308600"/>
    </source>
</evidence>